<evidence type="ECO:0000313" key="3">
    <source>
        <dbReference type="Proteomes" id="UP000799437"/>
    </source>
</evidence>
<feature type="non-terminal residue" evidence="2">
    <location>
        <position position="115"/>
    </location>
</feature>
<feature type="region of interest" description="Disordered" evidence="1">
    <location>
        <begin position="1"/>
        <end position="22"/>
    </location>
</feature>
<accession>A0A6A6VUU8</accession>
<dbReference type="Proteomes" id="UP000799437">
    <property type="component" value="Unassembled WGS sequence"/>
</dbReference>
<reference evidence="2" key="1">
    <citation type="journal article" date="2020" name="Stud. Mycol.">
        <title>101 Dothideomycetes genomes: a test case for predicting lifestyles and emergence of pathogens.</title>
        <authorList>
            <person name="Haridas S."/>
            <person name="Albert R."/>
            <person name="Binder M."/>
            <person name="Bloem J."/>
            <person name="Labutti K."/>
            <person name="Salamov A."/>
            <person name="Andreopoulos B."/>
            <person name="Baker S."/>
            <person name="Barry K."/>
            <person name="Bills G."/>
            <person name="Bluhm B."/>
            <person name="Cannon C."/>
            <person name="Castanera R."/>
            <person name="Culley D."/>
            <person name="Daum C."/>
            <person name="Ezra D."/>
            <person name="Gonzalez J."/>
            <person name="Henrissat B."/>
            <person name="Kuo A."/>
            <person name="Liang C."/>
            <person name="Lipzen A."/>
            <person name="Lutzoni F."/>
            <person name="Magnuson J."/>
            <person name="Mondo S."/>
            <person name="Nolan M."/>
            <person name="Ohm R."/>
            <person name="Pangilinan J."/>
            <person name="Park H.-J."/>
            <person name="Ramirez L."/>
            <person name="Alfaro M."/>
            <person name="Sun H."/>
            <person name="Tritt A."/>
            <person name="Yoshinaga Y."/>
            <person name="Zwiers L.-H."/>
            <person name="Turgeon B."/>
            <person name="Goodwin S."/>
            <person name="Spatafora J."/>
            <person name="Crous P."/>
            <person name="Grigoriev I."/>
        </authorList>
    </citation>
    <scope>NUCLEOTIDE SEQUENCE</scope>
    <source>
        <strain evidence="2">CBS 121739</strain>
    </source>
</reference>
<keyword evidence="3" id="KW-1185">Reference proteome</keyword>
<organism evidence="2 3">
    <name type="scientific">Pseudovirgaria hyperparasitica</name>
    <dbReference type="NCBI Taxonomy" id="470096"/>
    <lineage>
        <taxon>Eukaryota</taxon>
        <taxon>Fungi</taxon>
        <taxon>Dikarya</taxon>
        <taxon>Ascomycota</taxon>
        <taxon>Pezizomycotina</taxon>
        <taxon>Dothideomycetes</taxon>
        <taxon>Dothideomycetes incertae sedis</taxon>
        <taxon>Acrospermales</taxon>
        <taxon>Acrospermaceae</taxon>
        <taxon>Pseudovirgaria</taxon>
    </lineage>
</organism>
<dbReference type="AlphaFoldDB" id="A0A6A6VUU8"/>
<dbReference type="EMBL" id="ML996588">
    <property type="protein sequence ID" value="KAF2753031.1"/>
    <property type="molecule type" value="Genomic_DNA"/>
</dbReference>
<evidence type="ECO:0000313" key="2">
    <source>
        <dbReference type="EMBL" id="KAF2753031.1"/>
    </source>
</evidence>
<dbReference type="GeneID" id="54485977"/>
<proteinExistence type="predicted"/>
<sequence length="115" mass="12617">MIPKRCGHPSMMDTSEDHHQNGPLNTPHNLLCAHETPITIVLCLHCLQRASTPLPIAVREGNTRRSEVALTAQWIERRLLEHGGRDAYIASGRAMCENASYPDAWLAGLIDAAPG</sequence>
<protein>
    <submittedName>
        <fullName evidence="2">Uncharacterized protein</fullName>
    </submittedName>
</protein>
<gene>
    <name evidence="2" type="ORF">EJ05DRAFT_480747</name>
</gene>
<name>A0A6A6VUU8_9PEZI</name>
<evidence type="ECO:0000256" key="1">
    <source>
        <dbReference type="SAM" id="MobiDB-lite"/>
    </source>
</evidence>
<dbReference type="RefSeq" id="XP_033595482.1">
    <property type="nucleotide sequence ID" value="XM_033744923.1"/>
</dbReference>